<dbReference type="RefSeq" id="WP_377050806.1">
    <property type="nucleotide sequence ID" value="NZ_JBHLVZ010000032.1"/>
</dbReference>
<feature type="region of interest" description="Disordered" evidence="1">
    <location>
        <begin position="204"/>
        <end position="229"/>
    </location>
</feature>
<dbReference type="Proteomes" id="UP001589789">
    <property type="component" value="Unassembled WGS sequence"/>
</dbReference>
<gene>
    <name evidence="2" type="ORF">ACFFIC_12675</name>
</gene>
<evidence type="ECO:0000313" key="3">
    <source>
        <dbReference type="Proteomes" id="UP001589789"/>
    </source>
</evidence>
<evidence type="ECO:0000313" key="2">
    <source>
        <dbReference type="EMBL" id="MFC0386387.1"/>
    </source>
</evidence>
<name>A0ABV6IS53_9PROT</name>
<keyword evidence="3" id="KW-1185">Reference proteome</keyword>
<organism evidence="2 3">
    <name type="scientific">Muricoccus vinaceus</name>
    <dbReference type="NCBI Taxonomy" id="424704"/>
    <lineage>
        <taxon>Bacteria</taxon>
        <taxon>Pseudomonadati</taxon>
        <taxon>Pseudomonadota</taxon>
        <taxon>Alphaproteobacteria</taxon>
        <taxon>Acetobacterales</taxon>
        <taxon>Roseomonadaceae</taxon>
        <taxon>Muricoccus</taxon>
    </lineage>
</organism>
<accession>A0ABV6IS53</accession>
<evidence type="ECO:0000256" key="1">
    <source>
        <dbReference type="SAM" id="MobiDB-lite"/>
    </source>
</evidence>
<comment type="caution">
    <text evidence="2">The sequence shown here is derived from an EMBL/GenBank/DDBJ whole genome shotgun (WGS) entry which is preliminary data.</text>
</comment>
<sequence>MEEAEPDSQDPSWRPERTYTDWLRNTLAVSGPAEEVARFTAAAAGAGVIPWQLDLAALEEEFLLLMAAPEDGTPAISLAGAKLLVRRLGEAVALNHQRALSRIDTDRSCPLDLHRLLPVPAAILRLGPEEAASRDWLAAHWGTTRPLRHVEALPGKLDGRRKKMGEFRVGFWSADWSPWQAVLRLRRNWPELSFVLEPDYALGRARAPEGSSSEERAAASVSRGRARRG</sequence>
<proteinExistence type="predicted"/>
<protein>
    <submittedName>
        <fullName evidence="2">Uncharacterized protein</fullName>
    </submittedName>
</protein>
<reference evidence="2 3" key="1">
    <citation type="submission" date="2024-09" db="EMBL/GenBank/DDBJ databases">
        <authorList>
            <person name="Sun Q."/>
            <person name="Mori K."/>
        </authorList>
    </citation>
    <scope>NUCLEOTIDE SEQUENCE [LARGE SCALE GENOMIC DNA]</scope>
    <source>
        <strain evidence="2 3">CCM 7468</strain>
    </source>
</reference>
<dbReference type="EMBL" id="JBHLVZ010000032">
    <property type="protein sequence ID" value="MFC0386387.1"/>
    <property type="molecule type" value="Genomic_DNA"/>
</dbReference>